<dbReference type="RefSeq" id="WP_068707947.1">
    <property type="nucleotide sequence ID" value="NZ_LRIE01000065.1"/>
</dbReference>
<dbReference type="STRING" id="43678.OJAG_15000"/>
<proteinExistence type="inferred from homology"/>
<reference evidence="6 7" key="1">
    <citation type="submission" date="2016-01" db="EMBL/GenBank/DDBJ databases">
        <title>Genome sequence of Oerskovia enterophila VJag, an agar and cellulose degrading bacterium.</title>
        <authorList>
            <person name="Poehlein A."/>
            <person name="Jag V."/>
            <person name="Bengelsdorf F."/>
            <person name="Duerre P."/>
            <person name="Daniel R."/>
        </authorList>
    </citation>
    <scope>NUCLEOTIDE SEQUENCE [LARGE SCALE GENOMIC DNA]</scope>
    <source>
        <strain evidence="6 7">VJag</strain>
    </source>
</reference>
<dbReference type="InterPro" id="IPR001764">
    <property type="entry name" value="Glyco_hydro_3_N"/>
</dbReference>
<dbReference type="Gene3D" id="3.40.50.1700">
    <property type="entry name" value="Glycoside hydrolase family 3 C-terminal domain"/>
    <property type="match status" value="1"/>
</dbReference>
<dbReference type="InterPro" id="IPR002772">
    <property type="entry name" value="Glyco_hydro_3_C"/>
</dbReference>
<dbReference type="EC" id="3.2.1.21" evidence="6"/>
<evidence type="ECO:0000313" key="7">
    <source>
        <dbReference type="Proteomes" id="UP000076447"/>
    </source>
</evidence>
<dbReference type="InterPro" id="IPR036962">
    <property type="entry name" value="Glyco_hydro_3_N_sf"/>
</dbReference>
<dbReference type="GO" id="GO:0005975">
    <property type="term" value="P:carbohydrate metabolic process"/>
    <property type="evidence" value="ECO:0007669"/>
    <property type="project" value="InterPro"/>
</dbReference>
<comment type="similarity">
    <text evidence="1">Belongs to the glycosyl hydrolase 3 family.</text>
</comment>
<dbReference type="Gene3D" id="2.60.40.10">
    <property type="entry name" value="Immunoglobulins"/>
    <property type="match status" value="1"/>
</dbReference>
<dbReference type="GO" id="GO:0008422">
    <property type="term" value="F:beta-glucosidase activity"/>
    <property type="evidence" value="ECO:0007669"/>
    <property type="project" value="UniProtKB-EC"/>
</dbReference>
<dbReference type="InterPro" id="IPR050288">
    <property type="entry name" value="Cellulose_deg_GH3"/>
</dbReference>
<dbReference type="Pfam" id="PF14310">
    <property type="entry name" value="Fn3-like"/>
    <property type="match status" value="1"/>
</dbReference>
<dbReference type="InterPro" id="IPR017853">
    <property type="entry name" value="GH"/>
</dbReference>
<evidence type="ECO:0000256" key="2">
    <source>
        <dbReference type="ARBA" id="ARBA00022801"/>
    </source>
</evidence>
<keyword evidence="2 6" id="KW-0378">Hydrolase</keyword>
<organism evidence="6 7">
    <name type="scientific">Oerskovia enterophila</name>
    <dbReference type="NCBI Taxonomy" id="43678"/>
    <lineage>
        <taxon>Bacteria</taxon>
        <taxon>Bacillati</taxon>
        <taxon>Actinomycetota</taxon>
        <taxon>Actinomycetes</taxon>
        <taxon>Micrococcales</taxon>
        <taxon>Cellulomonadaceae</taxon>
        <taxon>Oerskovia</taxon>
    </lineage>
</organism>
<dbReference type="Proteomes" id="UP000076447">
    <property type="component" value="Unassembled WGS sequence"/>
</dbReference>
<dbReference type="InterPro" id="IPR036881">
    <property type="entry name" value="Glyco_hydro_3_C_sf"/>
</dbReference>
<name>A0A163RXG5_9CELL</name>
<evidence type="ECO:0000259" key="5">
    <source>
        <dbReference type="SMART" id="SM01217"/>
    </source>
</evidence>
<dbReference type="PANTHER" id="PTHR42715">
    <property type="entry name" value="BETA-GLUCOSIDASE"/>
    <property type="match status" value="1"/>
</dbReference>
<dbReference type="PATRIC" id="fig|43678.3.peg.1571"/>
<protein>
    <submittedName>
        <fullName evidence="6">Thermostable beta-glucosidase B</fullName>
        <ecNumber evidence="6">3.2.1.21</ecNumber>
    </submittedName>
</protein>
<sequence>MATRTEIKRDAVARAQELRAARRTRRAELKAMAPEDRKAAKAADKVAVREARKAAKAERVEARAGMTRAERREDKRRARLNRKVEHRPRRAVGWGVTAVAVVGIGALVAPFASSIGFLMSIEYDSASPAGVAARENAARVSEEISDEGIVLLKNEENLLPLADDALNVFSFASFNLILGGGGSGGSNQSQSVPFYDALADQGIAVNPDLKATMEAAGAKTDTGGANGLVQIAGAMLGGGDEGEPAPDYLTDDVMAQAAEYSGTALVVIGNDGVEGQDMSPEQLRLTDAQRALFDRVTGTFDDVVVVVNSGNQLELGFLDAYPQIRSAVWIGTPGPRGAVSLAKVLTGDVNPSGRLTDTYAYDVTSAPAVANVGDFDYANTKRSYMDYEESIYVGYRYYETRYAGDEAGYAEAVQFPFGHGLSYTTFAHEDTAPRVEGETVSIDVTVTNTGDVAGKDVVQAYFSAPYTPGGIEKSAIELAGYDKTKLLQPGESETLTVTFDVRDMASWDTEGHGAYLLEAGTYQISVRTDVHTPVAQFEHVVAEDVVYDTDADTGHELTNRFDYVEGDLTYLSRADWDGTFPQAPEAGATASDELLARMDPQIEPAEGETPTYGADNGLVLADLAGLDRDDPQWEEFLDQLTLDEQIDLFAKGAYRTHEVERLGIPAMDLLDGPAGLNSLFSPLEAAAYPTQVVVGATWNDELAYALGESVGTEANAYEIEGWYAPGMNLHRSALGGRDFEYFSEDPHLSGMLSAAMVSGAESKGVLTFMKHFALNEQEVNARSGVNVFVDEQALRELYLEPFEITVKEAGPTGAMSSFINIGGVWAGGNEQLLQDVLRGEWGFQGVVSTDAVLGSWMDPGLAARYGNDLMLAMLPGSDKATRAAVEEDPVGVGNGLRDRVHTILYTVLQTNLFD</sequence>
<keyword evidence="4" id="KW-0472">Membrane</keyword>
<dbReference type="PRINTS" id="PR00133">
    <property type="entry name" value="GLHYDRLASE3"/>
</dbReference>
<dbReference type="InterPro" id="IPR013783">
    <property type="entry name" value="Ig-like_fold"/>
</dbReference>
<feature type="compositionally biased region" description="Basic and acidic residues" evidence="3">
    <location>
        <begin position="23"/>
        <end position="76"/>
    </location>
</feature>
<evidence type="ECO:0000256" key="1">
    <source>
        <dbReference type="ARBA" id="ARBA00005336"/>
    </source>
</evidence>
<dbReference type="AlphaFoldDB" id="A0A163RXG5"/>
<dbReference type="Pfam" id="PF00933">
    <property type="entry name" value="Glyco_hydro_3"/>
    <property type="match status" value="1"/>
</dbReference>
<evidence type="ECO:0000313" key="6">
    <source>
        <dbReference type="EMBL" id="KZM35799.1"/>
    </source>
</evidence>
<evidence type="ECO:0000256" key="4">
    <source>
        <dbReference type="SAM" id="Phobius"/>
    </source>
</evidence>
<gene>
    <name evidence="6" type="primary">bglB_2</name>
    <name evidence="6" type="ORF">OJAG_15000</name>
</gene>
<dbReference type="Pfam" id="PF01915">
    <property type="entry name" value="Glyco_hydro_3_C"/>
    <property type="match status" value="1"/>
</dbReference>
<dbReference type="SMART" id="SM01217">
    <property type="entry name" value="Fn3_like"/>
    <property type="match status" value="1"/>
</dbReference>
<feature type="region of interest" description="Disordered" evidence="3">
    <location>
        <begin position="23"/>
        <end position="84"/>
    </location>
</feature>
<feature type="domain" description="Fibronectin type III-like" evidence="5">
    <location>
        <begin position="456"/>
        <end position="530"/>
    </location>
</feature>
<accession>A0A163RXG5</accession>
<keyword evidence="4" id="KW-1133">Transmembrane helix</keyword>
<dbReference type="SUPFAM" id="SSF51445">
    <property type="entry name" value="(Trans)glycosidases"/>
    <property type="match status" value="1"/>
</dbReference>
<keyword evidence="6" id="KW-0326">Glycosidase</keyword>
<dbReference type="EMBL" id="LRIE01000065">
    <property type="protein sequence ID" value="KZM35799.1"/>
    <property type="molecule type" value="Genomic_DNA"/>
</dbReference>
<dbReference type="PANTHER" id="PTHR42715:SF10">
    <property type="entry name" value="BETA-GLUCOSIDASE"/>
    <property type="match status" value="1"/>
</dbReference>
<keyword evidence="4" id="KW-0812">Transmembrane</keyword>
<dbReference type="Gene3D" id="3.20.20.300">
    <property type="entry name" value="Glycoside hydrolase, family 3, N-terminal domain"/>
    <property type="match status" value="1"/>
</dbReference>
<dbReference type="InterPro" id="IPR026891">
    <property type="entry name" value="Fn3-like"/>
</dbReference>
<comment type="caution">
    <text evidence="6">The sequence shown here is derived from an EMBL/GenBank/DDBJ whole genome shotgun (WGS) entry which is preliminary data.</text>
</comment>
<feature type="transmembrane region" description="Helical" evidence="4">
    <location>
        <begin position="91"/>
        <end position="112"/>
    </location>
</feature>
<dbReference type="SUPFAM" id="SSF52279">
    <property type="entry name" value="Beta-D-glucan exohydrolase, C-terminal domain"/>
    <property type="match status" value="1"/>
</dbReference>
<evidence type="ECO:0000256" key="3">
    <source>
        <dbReference type="SAM" id="MobiDB-lite"/>
    </source>
</evidence>